<name>A0A2P2NBH2_RHIMU</name>
<reference evidence="1" key="1">
    <citation type="submission" date="2018-02" db="EMBL/GenBank/DDBJ databases">
        <title>Rhizophora mucronata_Transcriptome.</title>
        <authorList>
            <person name="Meera S.P."/>
            <person name="Sreeshan A."/>
            <person name="Augustine A."/>
        </authorList>
    </citation>
    <scope>NUCLEOTIDE SEQUENCE</scope>
    <source>
        <tissue evidence="1">Leaf</tissue>
    </source>
</reference>
<dbReference type="EMBL" id="GGEC01059276">
    <property type="protein sequence ID" value="MBX39760.1"/>
    <property type="molecule type" value="Transcribed_RNA"/>
</dbReference>
<organism evidence="1">
    <name type="scientific">Rhizophora mucronata</name>
    <name type="common">Asiatic mangrove</name>
    <dbReference type="NCBI Taxonomy" id="61149"/>
    <lineage>
        <taxon>Eukaryota</taxon>
        <taxon>Viridiplantae</taxon>
        <taxon>Streptophyta</taxon>
        <taxon>Embryophyta</taxon>
        <taxon>Tracheophyta</taxon>
        <taxon>Spermatophyta</taxon>
        <taxon>Magnoliopsida</taxon>
        <taxon>eudicotyledons</taxon>
        <taxon>Gunneridae</taxon>
        <taxon>Pentapetalae</taxon>
        <taxon>rosids</taxon>
        <taxon>fabids</taxon>
        <taxon>Malpighiales</taxon>
        <taxon>Rhizophoraceae</taxon>
        <taxon>Rhizophora</taxon>
    </lineage>
</organism>
<accession>A0A2P2NBH2</accession>
<evidence type="ECO:0000313" key="1">
    <source>
        <dbReference type="EMBL" id="MBX39760.1"/>
    </source>
</evidence>
<protein>
    <submittedName>
        <fullName evidence="1">Uncharacterized protein</fullName>
    </submittedName>
</protein>
<dbReference type="AlphaFoldDB" id="A0A2P2NBH2"/>
<sequence>MSNNPVPHPDPLAQHLFVMTSTSNIHSHGYRVQKKRKS</sequence>
<proteinExistence type="predicted"/>